<reference evidence="2 3" key="1">
    <citation type="submission" date="2020-12" db="EMBL/GenBank/DDBJ databases">
        <title>Geomonas sp. Red421, isolated from paddy soil.</title>
        <authorList>
            <person name="Xu Z."/>
            <person name="Zhang Z."/>
            <person name="Masuda Y."/>
            <person name="Itoh H."/>
            <person name="Senoo K."/>
        </authorList>
    </citation>
    <scope>NUCLEOTIDE SEQUENCE [LARGE SCALE GENOMIC DNA]</scope>
    <source>
        <strain evidence="2 3">Red421</strain>
    </source>
</reference>
<proteinExistence type="predicted"/>
<evidence type="ECO:0000313" key="3">
    <source>
        <dbReference type="Proteomes" id="UP000614714"/>
    </source>
</evidence>
<dbReference type="NCBIfam" id="NF041492">
    <property type="entry name" value="MobF"/>
    <property type="match status" value="1"/>
</dbReference>
<protein>
    <submittedName>
        <fullName evidence="2">Relaxase domain-containing protein</fullName>
    </submittedName>
</protein>
<comment type="caution">
    <text evidence="2">The sequence shown here is derived from an EMBL/GenBank/DDBJ whole genome shotgun (WGS) entry which is preliminary data.</text>
</comment>
<evidence type="ECO:0000259" key="1">
    <source>
        <dbReference type="Pfam" id="PF08751"/>
    </source>
</evidence>
<sequence>MMSVSPGMAAGQAGGYFSREDYYLRGIDNEGASLWYGRGAQALGLDGPVGEQEFRALCRGEDLQGNRIVAPKLTRDRESGLPVETHRAGNDCTFSAPKSVSIAYAAGVNGVREAHDAAVLSVLSHMEEHYSHYRSPEGIRCGGMVAAKFDHATSRNVDPQLHSHVFVVNAVHTGDGIFRANEPKAIFQDQKSLGLLYRQELTRELSERGFGVEVRDRAQMFIELKGISPQLVEHFSSRRLAIEEQVERWRTAGRFAEVPHARLYEMAVLESRDPKRSITREEVTRIFERGFEECGTSFAQVKRELERGRELAISRTAPEASRVVELAVRDLTEREAVLDRARLLDQAVLISGGEHSVAELNLAIDGGIPEVRRLGRDARGRELYTTREMLQLESRNLERIREFPPFQSVARVPEVEAYLELWQEERGVRLTAGQKAEVLLELTGGRGVALTIGDPGTAKTSTLEIVERFNEEVLRPEGREHLSVNLSYTGKAARELSLATGRPSLTINSFENGNPASKFALQRQNGEPPMLDILGEKILIPEGREAQVVLRVDEAGFLGARQAERLLDVADELRQRGLKVKLHLLGDPKQMQGIQAGDLLDQVRELGLNREVDYAHLTEILRQRDPGLLEIARGLNREDRELAVNAREALRSLERRQEVLENPDPVELRRAAVEHYLEESRKLSRIPERAAVGETQQVLLVTTTNEARRDLNREIRRARVTGREIEEGRSFPVLTPVRQGLTVEGYQLGDTLHFSGERTGDGRTVAWGARLHAEGKVVGLDRERNLVRVDLSFETLDRQRRKVVREVTKEFSAAELPGRTTLLREEERSFSIGDRIVTLKNDRGLGVQNGSLGVVREIDATGRMRVDLEGREVTLDLDKYRHLDHAYAVTIQKSQGATVEHSILYAPVRPRKGVELEPGNELGECYGRMSYNALNVAVTRARFATRVFTNSIEDLELSVEFVDGKSSTLDKAREPVREITRAQHRGIDGPEHDLHRSIGDLKRVMLNRGDGVRKAPSLEHVAALVRAPGLRIPEQVLQVRQVQKVVERQLELKLPKLPGMGFKI</sequence>
<accession>A0ABS0YJM0</accession>
<dbReference type="RefSeq" id="WP_199390737.1">
    <property type="nucleotide sequence ID" value="NZ_JAEMHL010000014.1"/>
</dbReference>
<name>A0ABS0YJM0_9BACT</name>
<gene>
    <name evidence="2" type="ORF">JFN91_19065</name>
</gene>
<dbReference type="Pfam" id="PF13604">
    <property type="entry name" value="AAA_30"/>
    <property type="match status" value="1"/>
</dbReference>
<dbReference type="Gene3D" id="3.40.50.300">
    <property type="entry name" value="P-loop containing nucleotide triphosphate hydrolases"/>
    <property type="match status" value="2"/>
</dbReference>
<dbReference type="NCBIfam" id="TIGR02686">
    <property type="entry name" value="relax_trwC"/>
    <property type="match status" value="1"/>
</dbReference>
<keyword evidence="3" id="KW-1185">Reference proteome</keyword>
<dbReference type="SUPFAM" id="SSF52540">
    <property type="entry name" value="P-loop containing nucleoside triphosphate hydrolases"/>
    <property type="match status" value="1"/>
</dbReference>
<dbReference type="Gene3D" id="2.30.30.940">
    <property type="match status" value="1"/>
</dbReference>
<dbReference type="Proteomes" id="UP000614714">
    <property type="component" value="Unassembled WGS sequence"/>
</dbReference>
<dbReference type="CDD" id="cd18809">
    <property type="entry name" value="SF1_C_RecD"/>
    <property type="match status" value="1"/>
</dbReference>
<dbReference type="EMBL" id="JAEMHL010000014">
    <property type="protein sequence ID" value="MBJ6752324.1"/>
    <property type="molecule type" value="Genomic_DNA"/>
</dbReference>
<feature type="domain" description="TrwC relaxase" evidence="1">
    <location>
        <begin position="11"/>
        <end position="285"/>
    </location>
</feature>
<organism evidence="2 3">
    <name type="scientific">Geomonas anaerohicana</name>
    <dbReference type="NCBI Taxonomy" id="2798583"/>
    <lineage>
        <taxon>Bacteria</taxon>
        <taxon>Pseudomonadati</taxon>
        <taxon>Thermodesulfobacteriota</taxon>
        <taxon>Desulfuromonadia</taxon>
        <taxon>Geobacterales</taxon>
        <taxon>Geobacteraceae</taxon>
        <taxon>Geomonas</taxon>
    </lineage>
</organism>
<dbReference type="InterPro" id="IPR014862">
    <property type="entry name" value="TrwC"/>
</dbReference>
<dbReference type="Pfam" id="PF08751">
    <property type="entry name" value="TrwC"/>
    <property type="match status" value="1"/>
</dbReference>
<dbReference type="InterPro" id="IPR014059">
    <property type="entry name" value="TraI/TrwC_relax"/>
</dbReference>
<evidence type="ECO:0000313" key="2">
    <source>
        <dbReference type="EMBL" id="MBJ6752324.1"/>
    </source>
</evidence>
<dbReference type="SUPFAM" id="SSF55464">
    <property type="entry name" value="Origin of replication-binding domain, RBD-like"/>
    <property type="match status" value="1"/>
</dbReference>
<dbReference type="InterPro" id="IPR027417">
    <property type="entry name" value="P-loop_NTPase"/>
</dbReference>